<comment type="caution">
    <text evidence="2">The sequence shown here is derived from an EMBL/GenBank/DDBJ whole genome shotgun (WGS) entry which is preliminary data.</text>
</comment>
<protein>
    <submittedName>
        <fullName evidence="2">Uncharacterized protein</fullName>
    </submittedName>
</protein>
<sequence>MAFGSSRRVCEQQPTAANRVSSSRAEGAEQIREQQRAEGFVKSKS</sequence>
<gene>
    <name evidence="2" type="ORF">SLEP1_g7939</name>
</gene>
<evidence type="ECO:0000313" key="2">
    <source>
        <dbReference type="EMBL" id="GKU94443.1"/>
    </source>
</evidence>
<name>A0AAV5I043_9ROSI</name>
<evidence type="ECO:0000256" key="1">
    <source>
        <dbReference type="SAM" id="MobiDB-lite"/>
    </source>
</evidence>
<evidence type="ECO:0000313" key="3">
    <source>
        <dbReference type="Proteomes" id="UP001054252"/>
    </source>
</evidence>
<dbReference type="Proteomes" id="UP001054252">
    <property type="component" value="Unassembled WGS sequence"/>
</dbReference>
<feature type="compositionally biased region" description="Basic and acidic residues" evidence="1">
    <location>
        <begin position="26"/>
        <end position="45"/>
    </location>
</feature>
<dbReference type="EMBL" id="BPVZ01000008">
    <property type="protein sequence ID" value="GKU94443.1"/>
    <property type="molecule type" value="Genomic_DNA"/>
</dbReference>
<proteinExistence type="predicted"/>
<dbReference type="AlphaFoldDB" id="A0AAV5I043"/>
<keyword evidence="3" id="KW-1185">Reference proteome</keyword>
<feature type="compositionally biased region" description="Polar residues" evidence="1">
    <location>
        <begin position="12"/>
        <end position="24"/>
    </location>
</feature>
<reference evidence="2 3" key="1">
    <citation type="journal article" date="2021" name="Commun. Biol.">
        <title>The genome of Shorea leprosula (Dipterocarpaceae) highlights the ecological relevance of drought in aseasonal tropical rainforests.</title>
        <authorList>
            <person name="Ng K.K.S."/>
            <person name="Kobayashi M.J."/>
            <person name="Fawcett J.A."/>
            <person name="Hatakeyama M."/>
            <person name="Paape T."/>
            <person name="Ng C.H."/>
            <person name="Ang C.C."/>
            <person name="Tnah L.H."/>
            <person name="Lee C.T."/>
            <person name="Nishiyama T."/>
            <person name="Sese J."/>
            <person name="O'Brien M.J."/>
            <person name="Copetti D."/>
            <person name="Mohd Noor M.I."/>
            <person name="Ong R.C."/>
            <person name="Putra M."/>
            <person name="Sireger I.Z."/>
            <person name="Indrioko S."/>
            <person name="Kosugi Y."/>
            <person name="Izuno A."/>
            <person name="Isagi Y."/>
            <person name="Lee S.L."/>
            <person name="Shimizu K.K."/>
        </authorList>
    </citation>
    <scope>NUCLEOTIDE SEQUENCE [LARGE SCALE GENOMIC DNA]</scope>
    <source>
        <strain evidence="2">214</strain>
    </source>
</reference>
<organism evidence="2 3">
    <name type="scientific">Rubroshorea leprosula</name>
    <dbReference type="NCBI Taxonomy" id="152421"/>
    <lineage>
        <taxon>Eukaryota</taxon>
        <taxon>Viridiplantae</taxon>
        <taxon>Streptophyta</taxon>
        <taxon>Embryophyta</taxon>
        <taxon>Tracheophyta</taxon>
        <taxon>Spermatophyta</taxon>
        <taxon>Magnoliopsida</taxon>
        <taxon>eudicotyledons</taxon>
        <taxon>Gunneridae</taxon>
        <taxon>Pentapetalae</taxon>
        <taxon>rosids</taxon>
        <taxon>malvids</taxon>
        <taxon>Malvales</taxon>
        <taxon>Dipterocarpaceae</taxon>
        <taxon>Rubroshorea</taxon>
    </lineage>
</organism>
<accession>A0AAV5I043</accession>
<feature type="region of interest" description="Disordered" evidence="1">
    <location>
        <begin position="1"/>
        <end position="45"/>
    </location>
</feature>